<dbReference type="EMBL" id="KQ979039">
    <property type="protein sequence ID" value="KYN23267.1"/>
    <property type="molecule type" value="Genomic_DNA"/>
</dbReference>
<name>A0A195EEN4_9HYME</name>
<evidence type="ECO:0000313" key="2">
    <source>
        <dbReference type="Proteomes" id="UP000078492"/>
    </source>
</evidence>
<evidence type="ECO:0000313" key="1">
    <source>
        <dbReference type="EMBL" id="KYN23267.1"/>
    </source>
</evidence>
<dbReference type="AlphaFoldDB" id="A0A195EEN4"/>
<sequence>MYMCVNTRVCVYVGIRRYMHSQSVLISQTRHRLLSREAQPLFATTGSKH</sequence>
<reference evidence="1 2" key="1">
    <citation type="submission" date="2015-09" db="EMBL/GenBank/DDBJ databases">
        <title>Trachymyrmex cornetzi WGS genome.</title>
        <authorList>
            <person name="Nygaard S."/>
            <person name="Hu H."/>
            <person name="Boomsma J."/>
            <person name="Zhang G."/>
        </authorList>
    </citation>
    <scope>NUCLEOTIDE SEQUENCE [LARGE SCALE GENOMIC DNA]</scope>
    <source>
        <strain evidence="1">Tcor2-1</strain>
        <tissue evidence="1">Whole body</tissue>
    </source>
</reference>
<protein>
    <submittedName>
        <fullName evidence="1">Uncharacterized protein</fullName>
    </submittedName>
</protein>
<gene>
    <name evidence="1" type="ORF">ALC57_04140</name>
</gene>
<proteinExistence type="predicted"/>
<organism evidence="1 2">
    <name type="scientific">Trachymyrmex cornetzi</name>
    <dbReference type="NCBI Taxonomy" id="471704"/>
    <lineage>
        <taxon>Eukaryota</taxon>
        <taxon>Metazoa</taxon>
        <taxon>Ecdysozoa</taxon>
        <taxon>Arthropoda</taxon>
        <taxon>Hexapoda</taxon>
        <taxon>Insecta</taxon>
        <taxon>Pterygota</taxon>
        <taxon>Neoptera</taxon>
        <taxon>Endopterygota</taxon>
        <taxon>Hymenoptera</taxon>
        <taxon>Apocrita</taxon>
        <taxon>Aculeata</taxon>
        <taxon>Formicoidea</taxon>
        <taxon>Formicidae</taxon>
        <taxon>Myrmicinae</taxon>
        <taxon>Trachymyrmex</taxon>
    </lineage>
</organism>
<accession>A0A195EEN4</accession>
<keyword evidence="2" id="KW-1185">Reference proteome</keyword>
<dbReference type="Proteomes" id="UP000078492">
    <property type="component" value="Unassembled WGS sequence"/>
</dbReference>